<dbReference type="Proteomes" id="UP000054107">
    <property type="component" value="Unassembled WGS sequence"/>
</dbReference>
<evidence type="ECO:0000256" key="3">
    <source>
        <dbReference type="ARBA" id="ARBA00021321"/>
    </source>
</evidence>
<dbReference type="PANTHER" id="PTHR31109:SF2">
    <property type="entry name" value="RIBOSOME BIOGENESIS PROTEIN SLX9 HOMOLOG"/>
    <property type="match status" value="1"/>
</dbReference>
<dbReference type="InterPro" id="IPR028160">
    <property type="entry name" value="Slx9-like"/>
</dbReference>
<gene>
    <name evidence="6" type="primary">PARPA_13692.1 scaffold 47024</name>
</gene>
<evidence type="ECO:0000256" key="2">
    <source>
        <dbReference type="ARBA" id="ARBA00011022"/>
    </source>
</evidence>
<name>A0A0B7NPN1_9FUNG</name>
<feature type="region of interest" description="Disordered" evidence="5">
    <location>
        <begin position="111"/>
        <end position="139"/>
    </location>
</feature>
<evidence type="ECO:0000256" key="5">
    <source>
        <dbReference type="SAM" id="MobiDB-lite"/>
    </source>
</evidence>
<evidence type="ECO:0000313" key="6">
    <source>
        <dbReference type="EMBL" id="CEP19377.1"/>
    </source>
</evidence>
<dbReference type="GO" id="GO:0000462">
    <property type="term" value="P:maturation of SSU-rRNA from tricistronic rRNA transcript (SSU-rRNA, 5.8S rRNA, LSU-rRNA)"/>
    <property type="evidence" value="ECO:0007669"/>
    <property type="project" value="InterPro"/>
</dbReference>
<feature type="compositionally biased region" description="Polar residues" evidence="5">
    <location>
        <begin position="111"/>
        <end position="125"/>
    </location>
</feature>
<accession>A0A0B7NPN1</accession>
<evidence type="ECO:0000256" key="4">
    <source>
        <dbReference type="ARBA" id="ARBA00023242"/>
    </source>
</evidence>
<sequence length="197" mass="22498">MPKASRSSRTRKVDTPLRQRKFAVPDKQVLEKVVTKNEEISVVAANEYEAAKKDYKKKARHEAWLEKLDRSYAIKKKLQKKENRKKDGLKVDLSGFQDVLSSIQIKSKQELESQATHSKKLNSSAKEAAIPSNKIKSKKAKKQAEMQEILRMQKVMQHGAFKENPLATIRQHIKQGDKVNLIITLDPVDLERIAVDA</sequence>
<dbReference type="PANTHER" id="PTHR31109">
    <property type="entry name" value="PROTEIN FAM207A"/>
    <property type="match status" value="1"/>
</dbReference>
<dbReference type="EMBL" id="LN734024">
    <property type="protein sequence ID" value="CEP19377.1"/>
    <property type="molecule type" value="Genomic_DNA"/>
</dbReference>
<keyword evidence="7" id="KW-1185">Reference proteome</keyword>
<dbReference type="GO" id="GO:0030686">
    <property type="term" value="C:90S preribosome"/>
    <property type="evidence" value="ECO:0007669"/>
    <property type="project" value="InterPro"/>
</dbReference>
<comment type="subcellular location">
    <subcellularLocation>
        <location evidence="1">Nucleus</location>
        <location evidence="1">Nucleolus</location>
    </subcellularLocation>
</comment>
<proteinExistence type="inferred from homology"/>
<keyword evidence="4" id="KW-0539">Nucleus</keyword>
<protein>
    <recommendedName>
        <fullName evidence="3">Ribosome biogenesis protein SLX9</fullName>
    </recommendedName>
</protein>
<dbReference type="STRING" id="35722.A0A0B7NPN1"/>
<dbReference type="AlphaFoldDB" id="A0A0B7NPN1"/>
<reference evidence="6 7" key="1">
    <citation type="submission" date="2014-09" db="EMBL/GenBank/DDBJ databases">
        <authorList>
            <person name="Ellenberger Sabrina"/>
        </authorList>
    </citation>
    <scope>NUCLEOTIDE SEQUENCE [LARGE SCALE GENOMIC DNA]</scope>
    <source>
        <strain evidence="6 7">CBS 412.66</strain>
    </source>
</reference>
<organism evidence="6 7">
    <name type="scientific">Parasitella parasitica</name>
    <dbReference type="NCBI Taxonomy" id="35722"/>
    <lineage>
        <taxon>Eukaryota</taxon>
        <taxon>Fungi</taxon>
        <taxon>Fungi incertae sedis</taxon>
        <taxon>Mucoromycota</taxon>
        <taxon>Mucoromycotina</taxon>
        <taxon>Mucoromycetes</taxon>
        <taxon>Mucorales</taxon>
        <taxon>Mucorineae</taxon>
        <taxon>Mucoraceae</taxon>
        <taxon>Parasitella</taxon>
    </lineage>
</organism>
<evidence type="ECO:0000313" key="7">
    <source>
        <dbReference type="Proteomes" id="UP000054107"/>
    </source>
</evidence>
<evidence type="ECO:0000256" key="1">
    <source>
        <dbReference type="ARBA" id="ARBA00004604"/>
    </source>
</evidence>
<comment type="similarity">
    <text evidence="2">Belongs to the SLX9 family.</text>
</comment>
<dbReference type="GO" id="GO:0005730">
    <property type="term" value="C:nucleolus"/>
    <property type="evidence" value="ECO:0007669"/>
    <property type="project" value="UniProtKB-SubCell"/>
</dbReference>
<dbReference type="GO" id="GO:0030688">
    <property type="term" value="C:preribosome, small subunit precursor"/>
    <property type="evidence" value="ECO:0007669"/>
    <property type="project" value="InterPro"/>
</dbReference>
<dbReference type="Pfam" id="PF15341">
    <property type="entry name" value="SLX9"/>
    <property type="match status" value="1"/>
</dbReference>
<dbReference type="OrthoDB" id="18703at2759"/>